<dbReference type="PANTHER" id="PTHR43689">
    <property type="entry name" value="HYDROLASE"/>
    <property type="match status" value="1"/>
</dbReference>
<dbReference type="Proteomes" id="UP001172102">
    <property type="component" value="Unassembled WGS sequence"/>
</dbReference>
<reference evidence="3" key="1">
    <citation type="submission" date="2023-06" db="EMBL/GenBank/DDBJ databases">
        <title>Genome-scale phylogeny and comparative genomics of the fungal order Sordariales.</title>
        <authorList>
            <consortium name="Lawrence Berkeley National Laboratory"/>
            <person name="Hensen N."/>
            <person name="Bonometti L."/>
            <person name="Westerberg I."/>
            <person name="Brannstrom I.O."/>
            <person name="Guillou S."/>
            <person name="Cros-Aarteil S."/>
            <person name="Calhoun S."/>
            <person name="Haridas S."/>
            <person name="Kuo A."/>
            <person name="Mondo S."/>
            <person name="Pangilinan J."/>
            <person name="Riley R."/>
            <person name="Labutti K."/>
            <person name="Andreopoulos B."/>
            <person name="Lipzen A."/>
            <person name="Chen C."/>
            <person name="Yanf M."/>
            <person name="Daum C."/>
            <person name="Ng V."/>
            <person name="Clum A."/>
            <person name="Steindorff A."/>
            <person name="Ohm R."/>
            <person name="Martin F."/>
            <person name="Silar P."/>
            <person name="Natvig D."/>
            <person name="Lalanne C."/>
            <person name="Gautier V."/>
            <person name="Ament-Velasquez S.L."/>
            <person name="Kruys A."/>
            <person name="Hutchinson M.I."/>
            <person name="Powell A.J."/>
            <person name="Barry K."/>
            <person name="Miller A.N."/>
            <person name="Grigoriev I.V."/>
            <person name="Debuchy R."/>
            <person name="Gladieux P."/>
            <person name="Thoren M.H."/>
            <person name="Johannesson H."/>
        </authorList>
    </citation>
    <scope>NUCLEOTIDE SEQUENCE</scope>
    <source>
        <strain evidence="3">SMH4607-1</strain>
    </source>
</reference>
<gene>
    <name evidence="3" type="ORF">B0H67DRAFT_474987</name>
</gene>
<evidence type="ECO:0000313" key="4">
    <source>
        <dbReference type="Proteomes" id="UP001172102"/>
    </source>
</evidence>
<evidence type="ECO:0000313" key="3">
    <source>
        <dbReference type="EMBL" id="KAK0729964.1"/>
    </source>
</evidence>
<dbReference type="AlphaFoldDB" id="A0AA40E6E6"/>
<dbReference type="Gene3D" id="3.40.50.1820">
    <property type="entry name" value="alpha/beta hydrolase"/>
    <property type="match status" value="1"/>
</dbReference>
<dbReference type="PRINTS" id="PR00111">
    <property type="entry name" value="ABHYDROLASE"/>
</dbReference>
<keyword evidence="1" id="KW-1133">Transmembrane helix</keyword>
<comment type="caution">
    <text evidence="3">The sequence shown here is derived from an EMBL/GenBank/DDBJ whole genome shotgun (WGS) entry which is preliminary data.</text>
</comment>
<protein>
    <submittedName>
        <fullName evidence="3">Alpha/beta-hydrolase</fullName>
    </submittedName>
</protein>
<evidence type="ECO:0000256" key="1">
    <source>
        <dbReference type="SAM" id="Phobius"/>
    </source>
</evidence>
<dbReference type="SUPFAM" id="SSF53474">
    <property type="entry name" value="alpha/beta-Hydrolases"/>
    <property type="match status" value="1"/>
</dbReference>
<dbReference type="Pfam" id="PF00561">
    <property type="entry name" value="Abhydrolase_1"/>
    <property type="match status" value="1"/>
</dbReference>
<sequence length="412" mass="44935">MPVFTLGIRPPAAGTALVMGLFVVSVGLILLTEEHRARKSCIPSPAKTLLPKLSEAEIAALPYPPDILPGARDVETPYGSIKVFEWGSEDGEKVLLLHGISTPCMALVNLGEELARDGYRVMLFDFFGRGYSDAPTDLPYDIRLHTTQILLVLASSSLRWTGDDAFHLIGYSLGGAIAVPFARFFPRMVRSLVLVASGGLIRHEHVSWQSKVLYSTGIFPEAVLERLVRRRITPKKEAATNEEKMAGEVVGVKTPKRQKNSDASGGDSYDNAVLSTRRPGLTVSAVMGWQLDHQRGFVPAFMSSIRHAPIYDQHEHWEALGSLLAARRRSGGDESTGVKLPGLRPGRILLVLGSTDPVIVREELIHDATSALGEDGFEAISLDCGHEIAMTKGKEVAGLAADFWKETGWFEE</sequence>
<keyword evidence="4" id="KW-1185">Reference proteome</keyword>
<keyword evidence="1" id="KW-0472">Membrane</keyword>
<evidence type="ECO:0000259" key="2">
    <source>
        <dbReference type="Pfam" id="PF00561"/>
    </source>
</evidence>
<proteinExistence type="predicted"/>
<name>A0AA40E6E6_9PEZI</name>
<dbReference type="InterPro" id="IPR000073">
    <property type="entry name" value="AB_hydrolase_1"/>
</dbReference>
<keyword evidence="1" id="KW-0812">Transmembrane</keyword>
<organism evidence="3 4">
    <name type="scientific">Lasiosphaeris hirsuta</name>
    <dbReference type="NCBI Taxonomy" id="260670"/>
    <lineage>
        <taxon>Eukaryota</taxon>
        <taxon>Fungi</taxon>
        <taxon>Dikarya</taxon>
        <taxon>Ascomycota</taxon>
        <taxon>Pezizomycotina</taxon>
        <taxon>Sordariomycetes</taxon>
        <taxon>Sordariomycetidae</taxon>
        <taxon>Sordariales</taxon>
        <taxon>Lasiosphaeriaceae</taxon>
        <taxon>Lasiosphaeris</taxon>
    </lineage>
</organism>
<dbReference type="InterPro" id="IPR029058">
    <property type="entry name" value="AB_hydrolase_fold"/>
</dbReference>
<accession>A0AA40E6E6</accession>
<dbReference type="PANTHER" id="PTHR43689:SF8">
    <property type="entry name" value="ALPHA_BETA-HYDROLASES SUPERFAMILY PROTEIN"/>
    <property type="match status" value="1"/>
</dbReference>
<feature type="domain" description="AB hydrolase-1" evidence="2">
    <location>
        <begin position="94"/>
        <end position="221"/>
    </location>
</feature>
<feature type="transmembrane region" description="Helical" evidence="1">
    <location>
        <begin position="12"/>
        <end position="31"/>
    </location>
</feature>
<dbReference type="EMBL" id="JAUKUA010000001">
    <property type="protein sequence ID" value="KAK0729964.1"/>
    <property type="molecule type" value="Genomic_DNA"/>
</dbReference>